<name>A0ABU5CMU4_9BACI</name>
<evidence type="ECO:0000313" key="2">
    <source>
        <dbReference type="Proteomes" id="UP001275315"/>
    </source>
</evidence>
<comment type="caution">
    <text evidence="1">The sequence shown here is derived from an EMBL/GenBank/DDBJ whole genome shotgun (WGS) entry which is preliminary data.</text>
</comment>
<keyword evidence="2" id="KW-1185">Reference proteome</keyword>
<proteinExistence type="predicted"/>
<dbReference type="EMBL" id="JAWDIQ010000001">
    <property type="protein sequence ID" value="MDY0407691.1"/>
    <property type="molecule type" value="Genomic_DNA"/>
</dbReference>
<evidence type="ECO:0000313" key="1">
    <source>
        <dbReference type="EMBL" id="MDY0407691.1"/>
    </source>
</evidence>
<protein>
    <submittedName>
        <fullName evidence="1">Uncharacterized protein</fullName>
    </submittedName>
</protein>
<sequence>MIPYIEHQIPAEDSLSEMNRFEKNVELDNKEDYYEDLAVKIQKHLDWQQIINIMNRWVKK</sequence>
<gene>
    <name evidence="1" type="ORF">RWD45_02550</name>
</gene>
<dbReference type="RefSeq" id="WP_320378484.1">
    <property type="nucleotide sequence ID" value="NZ_JAWDIQ010000001.1"/>
</dbReference>
<reference evidence="1 2" key="1">
    <citation type="submission" date="2023-10" db="EMBL/GenBank/DDBJ databases">
        <title>Virgibacillus soli CC-YMP-6 genome.</title>
        <authorList>
            <person name="Miliotis G."/>
            <person name="Sengupta P."/>
            <person name="Hameed A."/>
            <person name="Chuvochina M."/>
            <person name="Mcdonagh F."/>
            <person name="Simpson A.C."/>
            <person name="Singh N.K."/>
            <person name="Rekha P.D."/>
            <person name="Raman K."/>
            <person name="Hugenholtz P."/>
            <person name="Venkateswaran K."/>
        </authorList>
    </citation>
    <scope>NUCLEOTIDE SEQUENCE [LARGE SCALE GENOMIC DNA]</scope>
    <source>
        <strain evidence="1 2">CC-YMP-6</strain>
    </source>
</reference>
<dbReference type="Proteomes" id="UP001275315">
    <property type="component" value="Unassembled WGS sequence"/>
</dbReference>
<organism evidence="1 2">
    <name type="scientific">Paracerasibacillus soli</name>
    <dbReference type="NCBI Taxonomy" id="480284"/>
    <lineage>
        <taxon>Bacteria</taxon>
        <taxon>Bacillati</taxon>
        <taxon>Bacillota</taxon>
        <taxon>Bacilli</taxon>
        <taxon>Bacillales</taxon>
        <taxon>Bacillaceae</taxon>
        <taxon>Paracerasibacillus</taxon>
    </lineage>
</organism>
<accession>A0ABU5CMU4</accession>